<proteinExistence type="predicted"/>
<dbReference type="Proteomes" id="UP001159042">
    <property type="component" value="Unassembled WGS sequence"/>
</dbReference>
<reference evidence="1 2" key="1">
    <citation type="journal article" date="2023" name="Insect Mol. Biol.">
        <title>Genome sequencing provides insights into the evolution of gene families encoding plant cell wall-degrading enzymes in longhorned beetles.</title>
        <authorList>
            <person name="Shin N.R."/>
            <person name="Okamura Y."/>
            <person name="Kirsch R."/>
            <person name="Pauchet Y."/>
        </authorList>
    </citation>
    <scope>NUCLEOTIDE SEQUENCE [LARGE SCALE GENOMIC DNA]</scope>
    <source>
        <strain evidence="1">EAD_L_NR</strain>
    </source>
</reference>
<evidence type="ECO:0000313" key="2">
    <source>
        <dbReference type="Proteomes" id="UP001159042"/>
    </source>
</evidence>
<evidence type="ECO:0000313" key="1">
    <source>
        <dbReference type="EMBL" id="KAJ8925257.1"/>
    </source>
</evidence>
<name>A0AAV8WFX9_9CUCU</name>
<feature type="non-terminal residue" evidence="1">
    <location>
        <position position="1"/>
    </location>
</feature>
<dbReference type="EMBL" id="JANEYG010000001">
    <property type="protein sequence ID" value="KAJ8925257.1"/>
    <property type="molecule type" value="Genomic_DNA"/>
</dbReference>
<keyword evidence="2" id="KW-1185">Reference proteome</keyword>
<protein>
    <submittedName>
        <fullName evidence="1">Uncharacterized protein</fullName>
    </submittedName>
</protein>
<dbReference type="AlphaFoldDB" id="A0AAV8WFX9"/>
<organism evidence="1 2">
    <name type="scientific">Exocentrus adspersus</name>
    <dbReference type="NCBI Taxonomy" id="1586481"/>
    <lineage>
        <taxon>Eukaryota</taxon>
        <taxon>Metazoa</taxon>
        <taxon>Ecdysozoa</taxon>
        <taxon>Arthropoda</taxon>
        <taxon>Hexapoda</taxon>
        <taxon>Insecta</taxon>
        <taxon>Pterygota</taxon>
        <taxon>Neoptera</taxon>
        <taxon>Endopterygota</taxon>
        <taxon>Coleoptera</taxon>
        <taxon>Polyphaga</taxon>
        <taxon>Cucujiformia</taxon>
        <taxon>Chrysomeloidea</taxon>
        <taxon>Cerambycidae</taxon>
        <taxon>Lamiinae</taxon>
        <taxon>Acanthocinini</taxon>
        <taxon>Exocentrus</taxon>
    </lineage>
</organism>
<accession>A0AAV8WFX9</accession>
<sequence>VDNHYPFIRTRTPRRRPRRLVEVDPILTLPQPEDPLSTPWIQQLLPWPSVRRGAIWHVVHRRS</sequence>
<gene>
    <name evidence="1" type="ORF">NQ315_009085</name>
</gene>
<comment type="caution">
    <text evidence="1">The sequence shown here is derived from an EMBL/GenBank/DDBJ whole genome shotgun (WGS) entry which is preliminary data.</text>
</comment>